<dbReference type="SUPFAM" id="SSF109604">
    <property type="entry name" value="HD-domain/PDEase-like"/>
    <property type="match status" value="1"/>
</dbReference>
<dbReference type="PANTHER" id="PTHR21174">
    <property type="match status" value="1"/>
</dbReference>
<dbReference type="Gene3D" id="1.10.3210.10">
    <property type="entry name" value="Hypothetical protein af1432"/>
    <property type="match status" value="1"/>
</dbReference>
<dbReference type="PANTHER" id="PTHR21174:SF0">
    <property type="entry name" value="HD PHOSPHOHYDROLASE FAMILY PROTEIN-RELATED"/>
    <property type="match status" value="1"/>
</dbReference>
<dbReference type="Proteomes" id="UP000605897">
    <property type="component" value="Unassembled WGS sequence"/>
</dbReference>
<reference evidence="2" key="1">
    <citation type="journal article" date="2019" name="Int. J. Syst. Evol. Microbiol.">
        <title>The Global Catalogue of Microorganisms (GCM) 10K type strain sequencing project: providing services to taxonomists for standard genome sequencing and annotation.</title>
        <authorList>
            <consortium name="The Broad Institute Genomics Platform"/>
            <consortium name="The Broad Institute Genome Sequencing Center for Infectious Disease"/>
            <person name="Wu L."/>
            <person name="Ma J."/>
        </authorList>
    </citation>
    <scope>NUCLEOTIDE SEQUENCE [LARGE SCALE GENOMIC DNA]</scope>
    <source>
        <strain evidence="2">CGMCC 4.7677</strain>
    </source>
</reference>
<protein>
    <recommendedName>
        <fullName evidence="3">Metal-dependent phosphohydrolase</fullName>
    </recommendedName>
</protein>
<organism evidence="1 2">
    <name type="scientific">Amycolatopsis deserti</name>
    <dbReference type="NCBI Taxonomy" id="185696"/>
    <lineage>
        <taxon>Bacteria</taxon>
        <taxon>Bacillati</taxon>
        <taxon>Actinomycetota</taxon>
        <taxon>Actinomycetes</taxon>
        <taxon>Pseudonocardiales</taxon>
        <taxon>Pseudonocardiaceae</taxon>
        <taxon>Amycolatopsis</taxon>
    </lineage>
</organism>
<gene>
    <name evidence="1" type="ORF">GCM10017786_47170</name>
</gene>
<dbReference type="EMBL" id="BNAU01000005">
    <property type="protein sequence ID" value="GHF07994.1"/>
    <property type="molecule type" value="Genomic_DNA"/>
</dbReference>
<keyword evidence="2" id="KW-1185">Reference proteome</keyword>
<evidence type="ECO:0000313" key="1">
    <source>
        <dbReference type="EMBL" id="GHF07994.1"/>
    </source>
</evidence>
<evidence type="ECO:0008006" key="3">
    <source>
        <dbReference type="Google" id="ProtNLM"/>
    </source>
</evidence>
<evidence type="ECO:0000313" key="2">
    <source>
        <dbReference type="Proteomes" id="UP000605897"/>
    </source>
</evidence>
<dbReference type="InterPro" id="IPR009218">
    <property type="entry name" value="HD_phosphohydro"/>
</dbReference>
<dbReference type="RefSeq" id="WP_191246794.1">
    <property type="nucleotide sequence ID" value="NZ_BNAU01000005.1"/>
</dbReference>
<dbReference type="PIRSF" id="PIRSF035170">
    <property type="entry name" value="HD_phosphohydro"/>
    <property type="match status" value="1"/>
</dbReference>
<sequence>MRTEWVSAVRALGGDGDVAADAAAELAARYAEPHRRYHDTAHVLAVLRDSAALAAELRLPPEERAVLTLAAAAHDVVYDGRPGEDERRSAEWAVSWLRRAGVSADHVSRVEELVLATLTHTAPDGDLSALALLDADLAILGADEATYDRYRAAVYAEYAPISNELWRAGRSAVLADLLARDPLYATAAARSRWEATAKANLARELASLRTP</sequence>
<comment type="caution">
    <text evidence="1">The sequence shown here is derived from an EMBL/GenBank/DDBJ whole genome shotgun (WGS) entry which is preliminary data.</text>
</comment>
<accession>A0ABQ3J8P9</accession>
<name>A0ABQ3J8P9_9PSEU</name>
<proteinExistence type="predicted"/>